<sequence>MSSYSYAEQQQKKNKDTRKSLEENCDNSSSDEIRTGIEDLGEIQDADDVDNTRIYDENSMGDEQIIDAEENGNDDVTINEWDKSSEAIQYVVNEIYKVCDTHGMHTKLPDGNVSVNESPIKHEGMYI</sequence>
<protein>
    <submittedName>
        <fullName evidence="2">Uncharacterized protein</fullName>
    </submittedName>
</protein>
<dbReference type="AlphaFoldDB" id="A0A699HX10"/>
<name>A0A699HX10_TANCI</name>
<comment type="caution">
    <text evidence="2">The sequence shown here is derived from an EMBL/GenBank/DDBJ whole genome shotgun (WGS) entry which is preliminary data.</text>
</comment>
<feature type="compositionally biased region" description="Basic and acidic residues" evidence="1">
    <location>
        <begin position="10"/>
        <end position="22"/>
    </location>
</feature>
<evidence type="ECO:0000256" key="1">
    <source>
        <dbReference type="SAM" id="MobiDB-lite"/>
    </source>
</evidence>
<organism evidence="2">
    <name type="scientific">Tanacetum cinerariifolium</name>
    <name type="common">Dalmatian daisy</name>
    <name type="synonym">Chrysanthemum cinerariifolium</name>
    <dbReference type="NCBI Taxonomy" id="118510"/>
    <lineage>
        <taxon>Eukaryota</taxon>
        <taxon>Viridiplantae</taxon>
        <taxon>Streptophyta</taxon>
        <taxon>Embryophyta</taxon>
        <taxon>Tracheophyta</taxon>
        <taxon>Spermatophyta</taxon>
        <taxon>Magnoliopsida</taxon>
        <taxon>eudicotyledons</taxon>
        <taxon>Gunneridae</taxon>
        <taxon>Pentapetalae</taxon>
        <taxon>asterids</taxon>
        <taxon>campanulids</taxon>
        <taxon>Asterales</taxon>
        <taxon>Asteraceae</taxon>
        <taxon>Asteroideae</taxon>
        <taxon>Anthemideae</taxon>
        <taxon>Anthemidinae</taxon>
        <taxon>Tanacetum</taxon>
    </lineage>
</organism>
<reference evidence="2" key="1">
    <citation type="journal article" date="2019" name="Sci. Rep.">
        <title>Draft genome of Tanacetum cinerariifolium, the natural source of mosquito coil.</title>
        <authorList>
            <person name="Yamashiro T."/>
            <person name="Shiraishi A."/>
            <person name="Satake H."/>
            <person name="Nakayama K."/>
        </authorList>
    </citation>
    <scope>NUCLEOTIDE SEQUENCE</scope>
</reference>
<gene>
    <name evidence="2" type="ORF">Tci_450517</name>
</gene>
<proteinExistence type="predicted"/>
<feature type="region of interest" description="Disordered" evidence="1">
    <location>
        <begin position="1"/>
        <end position="51"/>
    </location>
</feature>
<evidence type="ECO:0000313" key="2">
    <source>
        <dbReference type="EMBL" id="GEY78543.1"/>
    </source>
</evidence>
<feature type="compositionally biased region" description="Acidic residues" evidence="1">
    <location>
        <begin position="39"/>
        <end position="49"/>
    </location>
</feature>
<accession>A0A699HX10</accession>
<dbReference type="EMBL" id="BKCJ010209500">
    <property type="protein sequence ID" value="GEY78543.1"/>
    <property type="molecule type" value="Genomic_DNA"/>
</dbReference>